<evidence type="ECO:0000313" key="2">
    <source>
        <dbReference type="EMBL" id="KAH3876481.1"/>
    </source>
</evidence>
<dbReference type="EMBL" id="JAIWYP010000001">
    <property type="protein sequence ID" value="KAH3876481.1"/>
    <property type="molecule type" value="Genomic_DNA"/>
</dbReference>
<gene>
    <name evidence="2" type="ORF">DPMN_000325</name>
</gene>
<evidence type="ECO:0000313" key="3">
    <source>
        <dbReference type="Proteomes" id="UP000828390"/>
    </source>
</evidence>
<comment type="caution">
    <text evidence="2">The sequence shown here is derived from an EMBL/GenBank/DDBJ whole genome shotgun (WGS) entry which is preliminary data.</text>
</comment>
<dbReference type="AlphaFoldDB" id="A0A9D4RPE4"/>
<name>A0A9D4RPE4_DREPO</name>
<reference evidence="2" key="2">
    <citation type="submission" date="2020-11" db="EMBL/GenBank/DDBJ databases">
        <authorList>
            <person name="McCartney M.A."/>
            <person name="Auch B."/>
            <person name="Kono T."/>
            <person name="Mallez S."/>
            <person name="Becker A."/>
            <person name="Gohl D.M."/>
            <person name="Silverstein K.A.T."/>
            <person name="Koren S."/>
            <person name="Bechman K.B."/>
            <person name="Herman A."/>
            <person name="Abrahante J.E."/>
            <person name="Garbe J."/>
        </authorList>
    </citation>
    <scope>NUCLEOTIDE SEQUENCE</scope>
    <source>
        <strain evidence="2">Duluth1</strain>
        <tissue evidence="2">Whole animal</tissue>
    </source>
</reference>
<feature type="region of interest" description="Disordered" evidence="1">
    <location>
        <begin position="82"/>
        <end position="105"/>
    </location>
</feature>
<dbReference type="Proteomes" id="UP000828390">
    <property type="component" value="Unassembled WGS sequence"/>
</dbReference>
<proteinExistence type="predicted"/>
<reference evidence="2" key="1">
    <citation type="journal article" date="2019" name="bioRxiv">
        <title>The Genome of the Zebra Mussel, Dreissena polymorpha: A Resource for Invasive Species Research.</title>
        <authorList>
            <person name="McCartney M.A."/>
            <person name="Auch B."/>
            <person name="Kono T."/>
            <person name="Mallez S."/>
            <person name="Zhang Y."/>
            <person name="Obille A."/>
            <person name="Becker A."/>
            <person name="Abrahante J.E."/>
            <person name="Garbe J."/>
            <person name="Badalamenti J.P."/>
            <person name="Herman A."/>
            <person name="Mangelson H."/>
            <person name="Liachko I."/>
            <person name="Sullivan S."/>
            <person name="Sone E.D."/>
            <person name="Koren S."/>
            <person name="Silverstein K.A.T."/>
            <person name="Beckman K.B."/>
            <person name="Gohl D.M."/>
        </authorList>
    </citation>
    <scope>NUCLEOTIDE SEQUENCE</scope>
    <source>
        <strain evidence="2">Duluth1</strain>
        <tissue evidence="2">Whole animal</tissue>
    </source>
</reference>
<organism evidence="2 3">
    <name type="scientific">Dreissena polymorpha</name>
    <name type="common">Zebra mussel</name>
    <name type="synonym">Mytilus polymorpha</name>
    <dbReference type="NCBI Taxonomy" id="45954"/>
    <lineage>
        <taxon>Eukaryota</taxon>
        <taxon>Metazoa</taxon>
        <taxon>Spiralia</taxon>
        <taxon>Lophotrochozoa</taxon>
        <taxon>Mollusca</taxon>
        <taxon>Bivalvia</taxon>
        <taxon>Autobranchia</taxon>
        <taxon>Heteroconchia</taxon>
        <taxon>Euheterodonta</taxon>
        <taxon>Imparidentia</taxon>
        <taxon>Neoheterodontei</taxon>
        <taxon>Myida</taxon>
        <taxon>Dreissenoidea</taxon>
        <taxon>Dreissenidae</taxon>
        <taxon>Dreissena</taxon>
    </lineage>
</organism>
<accession>A0A9D4RPE4</accession>
<protein>
    <submittedName>
        <fullName evidence="2">Uncharacterized protein</fullName>
    </submittedName>
</protein>
<sequence length="105" mass="12062">MHTSCHHSYDSIACVLKEATSDDDYNRLNEITETEYVNKIDNVHSHVQGSDNDIYDHTADAPEMHDRRSSYSHVKWPFPPSGHLHGTEHDISNMYDHTTDDYGDS</sequence>
<evidence type="ECO:0000256" key="1">
    <source>
        <dbReference type="SAM" id="MobiDB-lite"/>
    </source>
</evidence>
<keyword evidence="3" id="KW-1185">Reference proteome</keyword>